<dbReference type="Proteomes" id="UP000827092">
    <property type="component" value="Unassembled WGS sequence"/>
</dbReference>
<organism evidence="1 2">
    <name type="scientific">Oedothorax gibbosus</name>
    <dbReference type="NCBI Taxonomy" id="931172"/>
    <lineage>
        <taxon>Eukaryota</taxon>
        <taxon>Metazoa</taxon>
        <taxon>Ecdysozoa</taxon>
        <taxon>Arthropoda</taxon>
        <taxon>Chelicerata</taxon>
        <taxon>Arachnida</taxon>
        <taxon>Araneae</taxon>
        <taxon>Araneomorphae</taxon>
        <taxon>Entelegynae</taxon>
        <taxon>Araneoidea</taxon>
        <taxon>Linyphiidae</taxon>
        <taxon>Erigoninae</taxon>
        <taxon>Oedothorax</taxon>
    </lineage>
</organism>
<evidence type="ECO:0000313" key="1">
    <source>
        <dbReference type="EMBL" id="KAG8172735.1"/>
    </source>
</evidence>
<name>A0AAV6TLS3_9ARAC</name>
<proteinExistence type="predicted"/>
<keyword evidence="2" id="KW-1185">Reference proteome</keyword>
<evidence type="ECO:0000313" key="2">
    <source>
        <dbReference type="Proteomes" id="UP000827092"/>
    </source>
</evidence>
<gene>
    <name evidence="1" type="ORF">JTE90_022885</name>
</gene>
<reference evidence="1 2" key="1">
    <citation type="journal article" date="2022" name="Nat. Ecol. Evol.">
        <title>A masculinizing supergene underlies an exaggerated male reproductive morph in a spider.</title>
        <authorList>
            <person name="Hendrickx F."/>
            <person name="De Corte Z."/>
            <person name="Sonet G."/>
            <person name="Van Belleghem S.M."/>
            <person name="Kostlbacher S."/>
            <person name="Vangestel C."/>
        </authorList>
    </citation>
    <scope>NUCLEOTIDE SEQUENCE [LARGE SCALE GENOMIC DNA]</scope>
    <source>
        <strain evidence="1">W744_W776</strain>
    </source>
</reference>
<accession>A0AAV6TLS3</accession>
<sequence>MYKFTGVHSVSSEEHVELREARQKRNCKDLQIFISWLEEHNPFSKAPELSSLSTGVVANENVNCDKAFEIGTLALKEIENKTFKDTFKKKVSY</sequence>
<dbReference type="AlphaFoldDB" id="A0AAV6TLS3"/>
<protein>
    <submittedName>
        <fullName evidence="1">Uncharacterized protein</fullName>
    </submittedName>
</protein>
<comment type="caution">
    <text evidence="1">The sequence shown here is derived from an EMBL/GenBank/DDBJ whole genome shotgun (WGS) entry which is preliminary data.</text>
</comment>
<dbReference type="EMBL" id="JAFNEN010002431">
    <property type="protein sequence ID" value="KAG8172735.1"/>
    <property type="molecule type" value="Genomic_DNA"/>
</dbReference>